<feature type="compositionally biased region" description="Basic and acidic residues" evidence="1">
    <location>
        <begin position="71"/>
        <end position="84"/>
    </location>
</feature>
<dbReference type="Proteomes" id="UP000887564">
    <property type="component" value="Unplaced"/>
</dbReference>
<dbReference type="WBParaSite" id="PEQ_0000502801-mRNA-1">
    <property type="protein sequence ID" value="PEQ_0000502801-mRNA-1"/>
    <property type="gene ID" value="PEQ_0000502801"/>
</dbReference>
<evidence type="ECO:0000313" key="3">
    <source>
        <dbReference type="WBParaSite" id="PEQ_0000502801-mRNA-1"/>
    </source>
</evidence>
<protein>
    <submittedName>
        <fullName evidence="3">Uncharacterized protein</fullName>
    </submittedName>
</protein>
<feature type="compositionally biased region" description="Polar residues" evidence="1">
    <location>
        <begin position="1"/>
        <end position="10"/>
    </location>
</feature>
<evidence type="ECO:0000313" key="2">
    <source>
        <dbReference type="Proteomes" id="UP000887564"/>
    </source>
</evidence>
<keyword evidence="2" id="KW-1185">Reference proteome</keyword>
<dbReference type="AlphaFoldDB" id="A0A914REV9"/>
<feature type="region of interest" description="Disordered" evidence="1">
    <location>
        <begin position="1"/>
        <end position="90"/>
    </location>
</feature>
<name>A0A914REV9_PAREQ</name>
<organism evidence="2 3">
    <name type="scientific">Parascaris equorum</name>
    <name type="common">Equine roundworm</name>
    <dbReference type="NCBI Taxonomy" id="6256"/>
    <lineage>
        <taxon>Eukaryota</taxon>
        <taxon>Metazoa</taxon>
        <taxon>Ecdysozoa</taxon>
        <taxon>Nematoda</taxon>
        <taxon>Chromadorea</taxon>
        <taxon>Rhabditida</taxon>
        <taxon>Spirurina</taxon>
        <taxon>Ascaridomorpha</taxon>
        <taxon>Ascaridoidea</taxon>
        <taxon>Ascarididae</taxon>
        <taxon>Parascaris</taxon>
    </lineage>
</organism>
<accession>A0A914REV9</accession>
<sequence>MLSPSESTCAPISDGASRRHFGTTNEVTIGGMSAKPTSELSRDTYPTDRSEITDTKDKKKKHRKHRKDKRKEKSEREAHTSEGKHNKKRHVDETGMVFIFGCAIDGSSKLISELINEVYFKETARLHRRLEVMV</sequence>
<feature type="compositionally biased region" description="Basic residues" evidence="1">
    <location>
        <begin position="58"/>
        <end position="70"/>
    </location>
</feature>
<evidence type="ECO:0000256" key="1">
    <source>
        <dbReference type="SAM" id="MobiDB-lite"/>
    </source>
</evidence>
<feature type="compositionally biased region" description="Basic and acidic residues" evidence="1">
    <location>
        <begin position="40"/>
        <end position="57"/>
    </location>
</feature>
<proteinExistence type="predicted"/>
<reference evidence="3" key="1">
    <citation type="submission" date="2022-11" db="UniProtKB">
        <authorList>
            <consortium name="WormBaseParasite"/>
        </authorList>
    </citation>
    <scope>IDENTIFICATION</scope>
</reference>